<sequence length="65" mass="7469">MWREQADGRMAEQKICPFMSGPRSMILCQGKNCAAAYPRRLMGGTFWFCELIEGHPPRDGRDHEP</sequence>
<dbReference type="EMBL" id="LNQE01001627">
    <property type="protein sequence ID" value="KUG14721.1"/>
    <property type="molecule type" value="Genomic_DNA"/>
</dbReference>
<gene>
    <name evidence="1" type="ORF">ASZ90_015644</name>
</gene>
<protein>
    <submittedName>
        <fullName evidence="1">Uncharacterized protein</fullName>
    </submittedName>
</protein>
<evidence type="ECO:0000313" key="1">
    <source>
        <dbReference type="EMBL" id="KUG14721.1"/>
    </source>
</evidence>
<organism evidence="1">
    <name type="scientific">hydrocarbon metagenome</name>
    <dbReference type="NCBI Taxonomy" id="938273"/>
    <lineage>
        <taxon>unclassified sequences</taxon>
        <taxon>metagenomes</taxon>
        <taxon>ecological metagenomes</taxon>
    </lineage>
</organism>
<name>A0A0W8F1L8_9ZZZZ</name>
<reference evidence="1" key="1">
    <citation type="journal article" date="2015" name="Proc. Natl. Acad. Sci. U.S.A.">
        <title>Networks of energetic and metabolic interactions define dynamics in microbial communities.</title>
        <authorList>
            <person name="Embree M."/>
            <person name="Liu J.K."/>
            <person name="Al-Bassam M.M."/>
            <person name="Zengler K."/>
        </authorList>
    </citation>
    <scope>NUCLEOTIDE SEQUENCE</scope>
</reference>
<comment type="caution">
    <text evidence="1">The sequence shown here is derived from an EMBL/GenBank/DDBJ whole genome shotgun (WGS) entry which is preliminary data.</text>
</comment>
<accession>A0A0W8F1L8</accession>
<proteinExistence type="predicted"/>
<dbReference type="AlphaFoldDB" id="A0A0W8F1L8"/>